<dbReference type="SMART" id="SM00134">
    <property type="entry name" value="LU"/>
    <property type="match status" value="1"/>
</dbReference>
<dbReference type="SUPFAM" id="SSF57302">
    <property type="entry name" value="Snake toxin-like"/>
    <property type="match status" value="1"/>
</dbReference>
<evidence type="ECO:0000256" key="6">
    <source>
        <dbReference type="ARBA" id="ARBA00023180"/>
    </source>
</evidence>
<dbReference type="InterPro" id="IPR035076">
    <property type="entry name" value="Toxin/TOLIP"/>
</dbReference>
<dbReference type="FunFam" id="2.10.60.10:FF:000003">
    <property type="entry name" value="lymphocyte antigen 6E isoform X1"/>
    <property type="match status" value="1"/>
</dbReference>
<reference evidence="9 10" key="1">
    <citation type="submission" date="2020-12" db="EMBL/GenBank/DDBJ databases">
        <title>De novo assembly of Tibetan sheep genome.</title>
        <authorList>
            <person name="Li X."/>
        </authorList>
    </citation>
    <scope>NUCLEOTIDE SEQUENCE [LARGE SCALE GENOMIC DNA]</scope>
    <source>
        <tissue evidence="9">Heart</tissue>
    </source>
</reference>
<dbReference type="InterPro" id="IPR051110">
    <property type="entry name" value="Ly-6/neurotoxin-like_GPI-ap"/>
</dbReference>
<sequence>MLARQKESEATGVMKGPLLVLLVLVLCAELAQSLRCYSCGTLGKFSVPNHCPTSECDSNSTVCYTGNLSMIVEAAHSLVCFTCQDKQSNWGCLKPTICSDTDSYCVTVSASAGLKNVVNLGYSLYKFCSPICGSTSLNLGLASMDTSCCQSFLCNISAAGRGPRASAPVLGLGLLLSLLAALLRFGP</sequence>
<evidence type="ECO:0000256" key="1">
    <source>
        <dbReference type="ARBA" id="ARBA00004609"/>
    </source>
</evidence>
<feature type="domain" description="UPAR/Ly6" evidence="8">
    <location>
        <begin position="78"/>
        <end position="168"/>
    </location>
</feature>
<dbReference type="CDD" id="cd23543">
    <property type="entry name" value="TFP_LU_ECD_Ly6E"/>
    <property type="match status" value="1"/>
</dbReference>
<protein>
    <recommendedName>
        <fullName evidence="8">UPAR/Ly6 domain-containing protein</fullName>
    </recommendedName>
</protein>
<proteinExistence type="predicted"/>
<dbReference type="Pfam" id="PF00087">
    <property type="entry name" value="Toxin_TOLIP"/>
    <property type="match status" value="1"/>
</dbReference>
<keyword evidence="5" id="KW-0472">Membrane</keyword>
<evidence type="ECO:0000313" key="9">
    <source>
        <dbReference type="EMBL" id="KAG5204718.1"/>
    </source>
</evidence>
<keyword evidence="4 7" id="KW-0732">Signal</keyword>
<name>A0A836D089_SHEEP</name>
<dbReference type="GO" id="GO:0098552">
    <property type="term" value="C:side of membrane"/>
    <property type="evidence" value="ECO:0007669"/>
    <property type="project" value="UniProtKB-KW"/>
</dbReference>
<feature type="signal peptide" evidence="7">
    <location>
        <begin position="1"/>
        <end position="33"/>
    </location>
</feature>
<feature type="chain" id="PRO_5032428288" description="UPAR/Ly6 domain-containing protein" evidence="7">
    <location>
        <begin position="34"/>
        <end position="187"/>
    </location>
</feature>
<evidence type="ECO:0000256" key="7">
    <source>
        <dbReference type="SAM" id="SignalP"/>
    </source>
</evidence>
<gene>
    <name evidence="9" type="ORF">JEQ12_019163</name>
</gene>
<dbReference type="PANTHER" id="PTHR16983">
    <property type="entry name" value="UPAR/LY6 DOMAIN-CONTAINING PROTEIN"/>
    <property type="match status" value="1"/>
</dbReference>
<evidence type="ECO:0000313" key="10">
    <source>
        <dbReference type="Proteomes" id="UP000664991"/>
    </source>
</evidence>
<dbReference type="PANTHER" id="PTHR16983:SF13">
    <property type="entry name" value="LYMPHOCYTE ANTIGEN 6E"/>
    <property type="match status" value="1"/>
</dbReference>
<dbReference type="InterPro" id="IPR016054">
    <property type="entry name" value="LY6_UPA_recep-like"/>
</dbReference>
<dbReference type="Gene3D" id="2.10.60.10">
    <property type="entry name" value="CD59"/>
    <property type="match status" value="1"/>
</dbReference>
<evidence type="ECO:0000256" key="2">
    <source>
        <dbReference type="ARBA" id="ARBA00022475"/>
    </source>
</evidence>
<dbReference type="Proteomes" id="UP000664991">
    <property type="component" value="Unassembled WGS sequence"/>
</dbReference>
<evidence type="ECO:0000256" key="3">
    <source>
        <dbReference type="ARBA" id="ARBA00022622"/>
    </source>
</evidence>
<evidence type="ECO:0000256" key="4">
    <source>
        <dbReference type="ARBA" id="ARBA00022729"/>
    </source>
</evidence>
<keyword evidence="3" id="KW-0336">GPI-anchor</keyword>
<dbReference type="Pfam" id="PF00021">
    <property type="entry name" value="UPAR_LY6"/>
    <property type="match status" value="1"/>
</dbReference>
<dbReference type="GO" id="GO:0005886">
    <property type="term" value="C:plasma membrane"/>
    <property type="evidence" value="ECO:0007669"/>
    <property type="project" value="UniProtKB-SubCell"/>
</dbReference>
<organism evidence="9 10">
    <name type="scientific">Ovis aries</name>
    <name type="common">Sheep</name>
    <dbReference type="NCBI Taxonomy" id="9940"/>
    <lineage>
        <taxon>Eukaryota</taxon>
        <taxon>Metazoa</taxon>
        <taxon>Chordata</taxon>
        <taxon>Craniata</taxon>
        <taxon>Vertebrata</taxon>
        <taxon>Euteleostomi</taxon>
        <taxon>Mammalia</taxon>
        <taxon>Eutheria</taxon>
        <taxon>Laurasiatheria</taxon>
        <taxon>Artiodactyla</taxon>
        <taxon>Ruminantia</taxon>
        <taxon>Pecora</taxon>
        <taxon>Bovidae</taxon>
        <taxon>Caprinae</taxon>
        <taxon>Ovis</taxon>
    </lineage>
</organism>
<keyword evidence="2" id="KW-1003">Cell membrane</keyword>
<comment type="subcellular location">
    <subcellularLocation>
        <location evidence="1">Cell membrane</location>
        <topology evidence="1">Lipid-anchor</topology>
        <topology evidence="1">GPI-anchor</topology>
    </subcellularLocation>
</comment>
<accession>A0A836D089</accession>
<dbReference type="InterPro" id="IPR045860">
    <property type="entry name" value="Snake_toxin-like_sf"/>
</dbReference>
<keyword evidence="6" id="KW-0325">Glycoprotein</keyword>
<dbReference type="EMBL" id="JAEMGP010000009">
    <property type="protein sequence ID" value="KAG5204718.1"/>
    <property type="molecule type" value="Genomic_DNA"/>
</dbReference>
<evidence type="ECO:0000256" key="5">
    <source>
        <dbReference type="ARBA" id="ARBA00023136"/>
    </source>
</evidence>
<comment type="caution">
    <text evidence="9">The sequence shown here is derived from an EMBL/GenBank/DDBJ whole genome shotgun (WGS) entry which is preliminary data.</text>
</comment>
<dbReference type="AlphaFoldDB" id="A0A836D089"/>
<evidence type="ECO:0000259" key="8">
    <source>
        <dbReference type="SMART" id="SM00134"/>
    </source>
</evidence>
<keyword evidence="3" id="KW-0449">Lipoprotein</keyword>